<proteinExistence type="inferred from homology"/>
<comment type="caution">
    <text evidence="10">Lacks conserved residue(s) required for the propagation of feature annotation.</text>
</comment>
<dbReference type="InterPro" id="IPR027417">
    <property type="entry name" value="P-loop_NTPase"/>
</dbReference>
<evidence type="ECO:0000256" key="10">
    <source>
        <dbReference type="HAMAP-Rule" id="MF_00185"/>
    </source>
</evidence>
<comment type="subunit">
    <text evidence="10">Monomer.</text>
</comment>
<keyword evidence="5 10" id="KW-0819">tRNA processing</keyword>
<dbReference type="STRING" id="29341.RSJ17_12060"/>
<dbReference type="Gene3D" id="1.10.20.140">
    <property type="match status" value="1"/>
</dbReference>
<accession>A0A0C1ULP8</accession>
<reference evidence="14 15" key="1">
    <citation type="journal article" date="2015" name="Infect. Genet. Evol.">
        <title>Genomic sequences of six botulinum neurotoxin-producing strains representing three clostridial species illustrate the mobility and diversity of botulinum neurotoxin genes.</title>
        <authorList>
            <person name="Smith T.J."/>
            <person name="Hill K.K."/>
            <person name="Xie G."/>
            <person name="Foley B.T."/>
            <person name="Williamson C.H."/>
            <person name="Foster J.T."/>
            <person name="Johnson S.L."/>
            <person name="Chertkov O."/>
            <person name="Teshima H."/>
            <person name="Gibbons H.S."/>
            <person name="Johnsky L.A."/>
            <person name="Karavis M.A."/>
            <person name="Smith L.A."/>
        </authorList>
    </citation>
    <scope>NUCLEOTIDE SEQUENCE [LARGE SCALE GENOMIC DNA]</scope>
    <source>
        <strain evidence="14 15">CDC 2741</strain>
    </source>
</reference>
<dbReference type="OrthoDB" id="9776390at2"/>
<comment type="similarity">
    <text evidence="3 10 13">Belongs to the IPP transferase family.</text>
</comment>
<evidence type="ECO:0000256" key="1">
    <source>
        <dbReference type="ARBA" id="ARBA00001946"/>
    </source>
</evidence>
<dbReference type="Proteomes" id="UP000031366">
    <property type="component" value="Unassembled WGS sequence"/>
</dbReference>
<evidence type="ECO:0000256" key="3">
    <source>
        <dbReference type="ARBA" id="ARBA00005842"/>
    </source>
</evidence>
<dbReference type="InterPro" id="IPR039657">
    <property type="entry name" value="Dimethylallyltransferase"/>
</dbReference>
<dbReference type="SUPFAM" id="SSF52540">
    <property type="entry name" value="P-loop containing nucleoside triphosphate hydrolases"/>
    <property type="match status" value="2"/>
</dbReference>
<evidence type="ECO:0000313" key="14">
    <source>
        <dbReference type="EMBL" id="KIE48165.1"/>
    </source>
</evidence>
<feature type="site" description="Interaction with substrate tRNA" evidence="10">
    <location>
        <position position="123"/>
    </location>
</feature>
<dbReference type="InterPro" id="IPR018022">
    <property type="entry name" value="IPT"/>
</dbReference>
<evidence type="ECO:0000256" key="13">
    <source>
        <dbReference type="RuleBase" id="RU003785"/>
    </source>
</evidence>
<evidence type="ECO:0000256" key="2">
    <source>
        <dbReference type="ARBA" id="ARBA00003213"/>
    </source>
</evidence>
<keyword evidence="8 10" id="KW-0460">Magnesium</keyword>
<feature type="region of interest" description="Interaction with substrate tRNA" evidence="10">
    <location>
        <begin position="34"/>
        <end position="37"/>
    </location>
</feature>
<dbReference type="AlphaFoldDB" id="A0A0C1ULP8"/>
<feature type="site" description="Interaction with substrate tRNA" evidence="10">
    <location>
        <position position="100"/>
    </location>
</feature>
<evidence type="ECO:0000256" key="12">
    <source>
        <dbReference type="RuleBase" id="RU003784"/>
    </source>
</evidence>
<sequence length="314" mass="36836">MKDLFILAGPTAVGKTEISIKLAKKLNGEIISCDSMQIYKEMDIGSAKITKEEMKGIEHYLVDIISPNEEFSVAQFKEHAEEAIGKIYDKNKIPMVIGGTGLYINSLIYNYSFGDTSKDEKYREYLSSLAEQNGKEYVHNMLKEIDEDSFQKLYPNDLKRVIRALEVYETTGKTMSEYLAEQNVYDIPYNVYYYVLTMNREKLYERINKRVDIMMEKGLLEEVIALKNKGYTEDMQSMKGIGYKELLYHLKGEISLEKSIDMIKQFSRNYAKRQLTWFRKDPRVVWVDKDRFNNDDEVAKFIEEDFKRKILMNN</sequence>
<dbReference type="GO" id="GO:0052381">
    <property type="term" value="F:tRNA dimethylallyltransferase activity"/>
    <property type="evidence" value="ECO:0007669"/>
    <property type="project" value="UniProtKB-UniRule"/>
</dbReference>
<dbReference type="PANTHER" id="PTHR11088">
    <property type="entry name" value="TRNA DIMETHYLALLYLTRANSFERASE"/>
    <property type="match status" value="1"/>
</dbReference>
<feature type="binding site" evidence="10">
    <location>
        <begin position="9"/>
        <end position="16"/>
    </location>
    <ligand>
        <name>ATP</name>
        <dbReference type="ChEBI" id="CHEBI:30616"/>
    </ligand>
</feature>
<keyword evidence="15" id="KW-1185">Reference proteome</keyword>
<comment type="caution">
    <text evidence="14">The sequence shown here is derived from an EMBL/GenBank/DDBJ whole genome shotgun (WGS) entry which is preliminary data.</text>
</comment>
<dbReference type="NCBIfam" id="TIGR00174">
    <property type="entry name" value="miaA"/>
    <property type="match status" value="1"/>
</dbReference>
<dbReference type="Gene3D" id="3.40.50.300">
    <property type="entry name" value="P-loop containing nucleotide triphosphate hydrolases"/>
    <property type="match status" value="1"/>
</dbReference>
<dbReference type="FunFam" id="1.10.20.140:FF:000001">
    <property type="entry name" value="tRNA dimethylallyltransferase"/>
    <property type="match status" value="1"/>
</dbReference>
<evidence type="ECO:0000256" key="4">
    <source>
        <dbReference type="ARBA" id="ARBA00022679"/>
    </source>
</evidence>
<keyword evidence="6 10" id="KW-0547">Nucleotide-binding</keyword>
<keyword evidence="4 10" id="KW-0808">Transferase</keyword>
<gene>
    <name evidence="10 14" type="primary">miaA</name>
    <name evidence="14" type="ORF">U732_3814</name>
</gene>
<comment type="catalytic activity">
    <reaction evidence="9 10 11">
        <text>adenosine(37) in tRNA + dimethylallyl diphosphate = N(6)-dimethylallyladenosine(37) in tRNA + diphosphate</text>
        <dbReference type="Rhea" id="RHEA:26482"/>
        <dbReference type="Rhea" id="RHEA-COMP:10162"/>
        <dbReference type="Rhea" id="RHEA-COMP:10375"/>
        <dbReference type="ChEBI" id="CHEBI:33019"/>
        <dbReference type="ChEBI" id="CHEBI:57623"/>
        <dbReference type="ChEBI" id="CHEBI:74411"/>
        <dbReference type="ChEBI" id="CHEBI:74415"/>
        <dbReference type="EC" id="2.5.1.75"/>
    </reaction>
</comment>
<feature type="binding site" evidence="10">
    <location>
        <begin position="11"/>
        <end position="16"/>
    </location>
    <ligand>
        <name>substrate</name>
    </ligand>
</feature>
<dbReference type="PANTHER" id="PTHR11088:SF60">
    <property type="entry name" value="TRNA DIMETHYLALLYLTRANSFERASE"/>
    <property type="match status" value="1"/>
</dbReference>
<comment type="function">
    <text evidence="2 10 12">Catalyzes the transfer of a dimethylallyl group onto the adenine at position 37 in tRNAs that read codons beginning with uridine, leading to the formation of N6-(dimethylallyl)adenosine (i(6)A).</text>
</comment>
<dbReference type="EC" id="2.5.1.75" evidence="10"/>
<dbReference type="Pfam" id="PF01715">
    <property type="entry name" value="IPPT"/>
    <property type="match status" value="1"/>
</dbReference>
<organism evidence="14 15">
    <name type="scientific">Clostridium argentinense CDC 2741</name>
    <dbReference type="NCBI Taxonomy" id="1418104"/>
    <lineage>
        <taxon>Bacteria</taxon>
        <taxon>Bacillati</taxon>
        <taxon>Bacillota</taxon>
        <taxon>Clostridia</taxon>
        <taxon>Eubacteriales</taxon>
        <taxon>Clostridiaceae</taxon>
        <taxon>Clostridium</taxon>
    </lineage>
</organism>
<evidence type="ECO:0000256" key="8">
    <source>
        <dbReference type="ARBA" id="ARBA00022842"/>
    </source>
</evidence>
<dbReference type="GO" id="GO:0006400">
    <property type="term" value="P:tRNA modification"/>
    <property type="evidence" value="ECO:0007669"/>
    <property type="project" value="TreeGrafter"/>
</dbReference>
<dbReference type="EMBL" id="AYSO01000012">
    <property type="protein sequence ID" value="KIE48165.1"/>
    <property type="molecule type" value="Genomic_DNA"/>
</dbReference>
<evidence type="ECO:0000256" key="7">
    <source>
        <dbReference type="ARBA" id="ARBA00022840"/>
    </source>
</evidence>
<protein>
    <recommendedName>
        <fullName evidence="10">tRNA dimethylallyltransferase</fullName>
        <ecNumber evidence="10">2.5.1.75</ecNumber>
    </recommendedName>
    <alternativeName>
        <fullName evidence="10">Dimethylallyl diphosphate:tRNA dimethylallyltransferase</fullName>
        <shortName evidence="10">DMAPP:tRNA dimethylallyltransferase</shortName>
        <shortName evidence="10">DMATase</shortName>
    </alternativeName>
    <alternativeName>
        <fullName evidence="10">Isopentenyl-diphosphate:tRNA isopentenyltransferase</fullName>
        <shortName evidence="10">IPP transferase</shortName>
        <shortName evidence="10">IPPT</shortName>
        <shortName evidence="10">IPTase</shortName>
    </alternativeName>
</protein>
<evidence type="ECO:0000313" key="15">
    <source>
        <dbReference type="Proteomes" id="UP000031366"/>
    </source>
</evidence>
<keyword evidence="7 10" id="KW-0067">ATP-binding</keyword>
<dbReference type="GO" id="GO:0005524">
    <property type="term" value="F:ATP binding"/>
    <property type="evidence" value="ECO:0007669"/>
    <property type="project" value="UniProtKB-UniRule"/>
</dbReference>
<comment type="cofactor">
    <cofactor evidence="1 10">
        <name>Mg(2+)</name>
        <dbReference type="ChEBI" id="CHEBI:18420"/>
    </cofactor>
</comment>
<evidence type="ECO:0000256" key="9">
    <source>
        <dbReference type="ARBA" id="ARBA00049563"/>
    </source>
</evidence>
<dbReference type="RefSeq" id="WP_039630306.1">
    <property type="nucleotide sequence ID" value="NZ_AYSO01000012.1"/>
</dbReference>
<evidence type="ECO:0000256" key="6">
    <source>
        <dbReference type="ARBA" id="ARBA00022741"/>
    </source>
</evidence>
<dbReference type="HAMAP" id="MF_00185">
    <property type="entry name" value="IPP_trans"/>
    <property type="match status" value="1"/>
</dbReference>
<evidence type="ECO:0000256" key="11">
    <source>
        <dbReference type="RuleBase" id="RU003783"/>
    </source>
</evidence>
<evidence type="ECO:0000256" key="5">
    <source>
        <dbReference type="ARBA" id="ARBA00022694"/>
    </source>
</evidence>
<name>A0A0C1ULP8_9CLOT</name>